<dbReference type="AlphaFoldDB" id="A0A078FYU2"/>
<accession>A0A078FYU2</accession>
<reference evidence="2" key="2">
    <citation type="submission" date="2014-06" db="EMBL/GenBank/DDBJ databases">
        <authorList>
            <person name="Genoscope - CEA"/>
        </authorList>
    </citation>
    <scope>NUCLEOTIDE SEQUENCE</scope>
</reference>
<name>A0A078FYU2_BRANA</name>
<dbReference type="PaxDb" id="3708-A0A078FYU2"/>
<evidence type="ECO:0000313" key="1">
    <source>
        <dbReference type="EMBL" id="CAF1702665.1"/>
    </source>
</evidence>
<evidence type="ECO:0000313" key="3">
    <source>
        <dbReference type="Proteomes" id="UP000028999"/>
    </source>
</evidence>
<sequence>MEELFDLPIQTKQRNVSSKPFHGYLNHNLYQTMAPTMETRKLVRRCMSS</sequence>
<keyword evidence="3" id="KW-1185">Reference proteome</keyword>
<reference evidence="1" key="3">
    <citation type="submission" date="2021-01" db="EMBL/GenBank/DDBJ databases">
        <authorList>
            <consortium name="Genoscope - CEA"/>
            <person name="William W."/>
        </authorList>
    </citation>
    <scope>NUCLEOTIDE SEQUENCE</scope>
</reference>
<gene>
    <name evidence="2" type="primary">BnaC03g30390D</name>
    <name evidence="1" type="ORF">DARMORV10_C03P37290.1</name>
    <name evidence="2" type="ORF">GSBRNA2T00002336001</name>
</gene>
<reference evidence="2 3" key="1">
    <citation type="journal article" date="2014" name="Science">
        <title>Plant genetics. Early allopolyploid evolution in the post-Neolithic Brassica napus oilseed genome.</title>
        <authorList>
            <person name="Chalhoub B."/>
            <person name="Denoeud F."/>
            <person name="Liu S."/>
            <person name="Parkin I.A."/>
            <person name="Tang H."/>
            <person name="Wang X."/>
            <person name="Chiquet J."/>
            <person name="Belcram H."/>
            <person name="Tong C."/>
            <person name="Samans B."/>
            <person name="Correa M."/>
            <person name="Da Silva C."/>
            <person name="Just J."/>
            <person name="Falentin C."/>
            <person name="Koh C.S."/>
            <person name="Le Clainche I."/>
            <person name="Bernard M."/>
            <person name="Bento P."/>
            <person name="Noel B."/>
            <person name="Labadie K."/>
            <person name="Alberti A."/>
            <person name="Charles M."/>
            <person name="Arnaud D."/>
            <person name="Guo H."/>
            <person name="Daviaud C."/>
            <person name="Alamery S."/>
            <person name="Jabbari K."/>
            <person name="Zhao M."/>
            <person name="Edger P.P."/>
            <person name="Chelaifa H."/>
            <person name="Tack D."/>
            <person name="Lassalle G."/>
            <person name="Mestiri I."/>
            <person name="Schnel N."/>
            <person name="Le Paslier M.C."/>
            <person name="Fan G."/>
            <person name="Renault V."/>
            <person name="Bayer P.E."/>
            <person name="Golicz A.A."/>
            <person name="Manoli S."/>
            <person name="Lee T.H."/>
            <person name="Thi V.H."/>
            <person name="Chalabi S."/>
            <person name="Hu Q."/>
            <person name="Fan C."/>
            <person name="Tollenaere R."/>
            <person name="Lu Y."/>
            <person name="Battail C."/>
            <person name="Shen J."/>
            <person name="Sidebottom C.H."/>
            <person name="Wang X."/>
            <person name="Canaguier A."/>
            <person name="Chauveau A."/>
            <person name="Berard A."/>
            <person name="Deniot G."/>
            <person name="Guan M."/>
            <person name="Liu Z."/>
            <person name="Sun F."/>
            <person name="Lim Y.P."/>
            <person name="Lyons E."/>
            <person name="Town C.D."/>
            <person name="Bancroft I."/>
            <person name="Wang X."/>
            <person name="Meng J."/>
            <person name="Ma J."/>
            <person name="Pires J.C."/>
            <person name="King G.J."/>
            <person name="Brunel D."/>
            <person name="Delourme R."/>
            <person name="Renard M."/>
            <person name="Aury J.M."/>
            <person name="Adams K.L."/>
            <person name="Batley J."/>
            <person name="Snowdon R.J."/>
            <person name="Tost J."/>
            <person name="Edwards D."/>
            <person name="Zhou Y."/>
            <person name="Hua W."/>
            <person name="Sharpe A.G."/>
            <person name="Paterson A.H."/>
            <person name="Guan C."/>
            <person name="Wincker P."/>
        </authorList>
    </citation>
    <scope>NUCLEOTIDE SEQUENCE [LARGE SCALE GENOMIC DNA]</scope>
    <source>
        <strain evidence="3">cv. Darmor-bzh</strain>
    </source>
</reference>
<dbReference type="Proteomes" id="UP001295469">
    <property type="component" value="Chromosome C03"/>
</dbReference>
<dbReference type="EMBL" id="HG994367">
    <property type="protein sequence ID" value="CAF1702665.1"/>
    <property type="molecule type" value="Genomic_DNA"/>
</dbReference>
<evidence type="ECO:0000313" key="2">
    <source>
        <dbReference type="EMBL" id="CDY17967.1"/>
    </source>
</evidence>
<dbReference type="EMBL" id="LK032080">
    <property type="protein sequence ID" value="CDY17967.1"/>
    <property type="molecule type" value="Genomic_DNA"/>
</dbReference>
<dbReference type="Proteomes" id="UP000028999">
    <property type="component" value="Unassembled WGS sequence"/>
</dbReference>
<organism evidence="2 3">
    <name type="scientific">Brassica napus</name>
    <name type="common">Rape</name>
    <dbReference type="NCBI Taxonomy" id="3708"/>
    <lineage>
        <taxon>Eukaryota</taxon>
        <taxon>Viridiplantae</taxon>
        <taxon>Streptophyta</taxon>
        <taxon>Embryophyta</taxon>
        <taxon>Tracheophyta</taxon>
        <taxon>Spermatophyta</taxon>
        <taxon>Magnoliopsida</taxon>
        <taxon>eudicotyledons</taxon>
        <taxon>Gunneridae</taxon>
        <taxon>Pentapetalae</taxon>
        <taxon>rosids</taxon>
        <taxon>malvids</taxon>
        <taxon>Brassicales</taxon>
        <taxon>Brassicaceae</taxon>
        <taxon>Brassiceae</taxon>
        <taxon>Brassica</taxon>
    </lineage>
</organism>
<protein>
    <submittedName>
        <fullName evidence="1">(rape) hypothetical protein</fullName>
    </submittedName>
    <submittedName>
        <fullName evidence="2">BnaC03g30390D protein</fullName>
    </submittedName>
</protein>
<proteinExistence type="predicted"/>
<dbReference type="Gramene" id="CDY17967">
    <property type="protein sequence ID" value="CDY17967"/>
    <property type="gene ID" value="GSBRNA2T00002336001"/>
</dbReference>